<dbReference type="OrthoDB" id="2419789at2759"/>
<dbReference type="Proteomes" id="UP000615446">
    <property type="component" value="Unassembled WGS sequence"/>
</dbReference>
<feature type="compositionally biased region" description="Polar residues" evidence="1">
    <location>
        <begin position="88"/>
        <end position="101"/>
    </location>
</feature>
<feature type="compositionally biased region" description="Basic and acidic residues" evidence="1">
    <location>
        <begin position="102"/>
        <end position="111"/>
    </location>
</feature>
<evidence type="ECO:0000256" key="1">
    <source>
        <dbReference type="SAM" id="MobiDB-lite"/>
    </source>
</evidence>
<evidence type="ECO:0000313" key="2">
    <source>
        <dbReference type="EMBL" id="GES79230.1"/>
    </source>
</evidence>
<evidence type="ECO:0000313" key="3">
    <source>
        <dbReference type="Proteomes" id="UP000615446"/>
    </source>
</evidence>
<organism evidence="2 3">
    <name type="scientific">Rhizophagus clarus</name>
    <dbReference type="NCBI Taxonomy" id="94130"/>
    <lineage>
        <taxon>Eukaryota</taxon>
        <taxon>Fungi</taxon>
        <taxon>Fungi incertae sedis</taxon>
        <taxon>Mucoromycota</taxon>
        <taxon>Glomeromycotina</taxon>
        <taxon>Glomeromycetes</taxon>
        <taxon>Glomerales</taxon>
        <taxon>Glomeraceae</taxon>
        <taxon>Rhizophagus</taxon>
    </lineage>
</organism>
<dbReference type="EMBL" id="BLAL01000043">
    <property type="protein sequence ID" value="GES79230.1"/>
    <property type="molecule type" value="Genomic_DNA"/>
</dbReference>
<name>A0A8H3L4S0_9GLOM</name>
<protein>
    <submittedName>
        <fullName evidence="2">Uncharacterized protein</fullName>
    </submittedName>
</protein>
<comment type="caution">
    <text evidence="2">The sequence shown here is derived from an EMBL/GenBank/DDBJ whole genome shotgun (WGS) entry which is preliminary data.</text>
</comment>
<dbReference type="AlphaFoldDB" id="A0A8H3L4S0"/>
<proteinExistence type="predicted"/>
<feature type="region of interest" description="Disordered" evidence="1">
    <location>
        <begin position="88"/>
        <end position="111"/>
    </location>
</feature>
<sequence>MDKSSSSDLELRFAQDLENDRNNGMINDFGLRELLLHNYDLLEEFEQFCSCNDLKLYRFLISLKVIYFIVIYQQQVEGLFNKLDLKSHSNMSPSVKQSKLRLSSDKITKKI</sequence>
<accession>A0A8H3L4S0</accession>
<gene>
    <name evidence="2" type="ORF">RCL2_000654200</name>
</gene>
<reference evidence="2" key="1">
    <citation type="submission" date="2019-10" db="EMBL/GenBank/DDBJ databases">
        <title>Conservation and host-specific expression of non-tandemly repeated heterogenous ribosome RNA gene in arbuscular mycorrhizal fungi.</title>
        <authorList>
            <person name="Maeda T."/>
            <person name="Kobayashi Y."/>
            <person name="Nakagawa T."/>
            <person name="Ezawa T."/>
            <person name="Yamaguchi K."/>
            <person name="Bino T."/>
            <person name="Nishimoto Y."/>
            <person name="Shigenobu S."/>
            <person name="Kawaguchi M."/>
        </authorList>
    </citation>
    <scope>NUCLEOTIDE SEQUENCE</scope>
    <source>
        <strain evidence="2">HR1</strain>
    </source>
</reference>